<comment type="caution">
    <text evidence="2">The sequence shown here is derived from an EMBL/GenBank/DDBJ whole genome shotgun (WGS) entry which is preliminary data.</text>
</comment>
<keyword evidence="1" id="KW-0732">Signal</keyword>
<dbReference type="AlphaFoldDB" id="A0A418PW29"/>
<proteinExistence type="predicted"/>
<protein>
    <submittedName>
        <fullName evidence="2">Uncharacterized protein</fullName>
    </submittedName>
</protein>
<dbReference type="Proteomes" id="UP000283522">
    <property type="component" value="Unassembled WGS sequence"/>
</dbReference>
<feature type="signal peptide" evidence="1">
    <location>
        <begin position="1"/>
        <end position="20"/>
    </location>
</feature>
<sequence>MKQSFLFAIALILNFGYAEAQIFSNKEVGKKNERFIDSLKAAEYPYALPIWGDKATGMGFNLPYSAGLSVQYFWSESDIIIENLMVGFNGGEMYNVDEIIRFNNSVAAASAVTVRPDIWLFPFLNVYGILGQAQASTQINAGLWLPDGENNYTEVLPFETQVDFKATTFGLGMTPTIGVGGGFMALDMNVAWTDVPQLDEPAFSFIFGPRFGKNFKLAKPERSIAVWVGGFRVHIKSGTNGSVALSDVFPEGTLGGRVEEGFAKVDNAYDQVNSWWNGLSQAEQNNPINQAKYEKANSALDRASEILVAADGAIGTIENSTVQYSMDKRVKDMWNFLVGGQFQLNKHFMYRLEYGFLGSRQQVMTGLQYRFGL</sequence>
<evidence type="ECO:0000256" key="1">
    <source>
        <dbReference type="SAM" id="SignalP"/>
    </source>
</evidence>
<accession>A0A418PW29</accession>
<feature type="chain" id="PRO_5019478149" evidence="1">
    <location>
        <begin position="21"/>
        <end position="373"/>
    </location>
</feature>
<reference evidence="2 3" key="1">
    <citation type="submission" date="2018-09" db="EMBL/GenBank/DDBJ databases">
        <authorList>
            <person name="Wang X."/>
            <person name="Du Z."/>
        </authorList>
    </citation>
    <scope>NUCLEOTIDE SEQUENCE [LARGE SCALE GENOMIC DNA]</scope>
    <source>
        <strain evidence="2 3">N3</strain>
    </source>
</reference>
<dbReference type="EMBL" id="QXML01000001">
    <property type="protein sequence ID" value="RIW18289.1"/>
    <property type="molecule type" value="Genomic_DNA"/>
</dbReference>
<name>A0A418PW29_9BACT</name>
<dbReference type="RefSeq" id="WP_119475768.1">
    <property type="nucleotide sequence ID" value="NZ_QXML01000001.1"/>
</dbReference>
<dbReference type="OrthoDB" id="7593840at2"/>
<keyword evidence="3" id="KW-1185">Reference proteome</keyword>
<evidence type="ECO:0000313" key="3">
    <source>
        <dbReference type="Proteomes" id="UP000283522"/>
    </source>
</evidence>
<evidence type="ECO:0000313" key="2">
    <source>
        <dbReference type="EMBL" id="RIW18289.1"/>
    </source>
</evidence>
<gene>
    <name evidence="2" type="ORF">D0X99_00905</name>
</gene>
<organism evidence="2 3">
    <name type="scientific">Algoriphagus lacus</name>
    <dbReference type="NCBI Taxonomy" id="2056311"/>
    <lineage>
        <taxon>Bacteria</taxon>
        <taxon>Pseudomonadati</taxon>
        <taxon>Bacteroidota</taxon>
        <taxon>Cytophagia</taxon>
        <taxon>Cytophagales</taxon>
        <taxon>Cyclobacteriaceae</taxon>
        <taxon>Algoriphagus</taxon>
    </lineage>
</organism>